<reference evidence="1 2" key="1">
    <citation type="submission" date="2019-07" db="EMBL/GenBank/DDBJ databases">
        <authorList>
            <person name="Grouzdev D.S."/>
        </authorList>
    </citation>
    <scope>NUCLEOTIDE SEQUENCE [LARGE SCALE GENOMIC DNA]</scope>
    <source>
        <strain evidence="1 2">3C</strain>
    </source>
</reference>
<protein>
    <submittedName>
        <fullName evidence="1">Uncharacterized protein</fullName>
    </submittedName>
</protein>
<accession>A0ABY3DWT4</accession>
<proteinExistence type="predicted"/>
<organism evidence="1 2">
    <name type="scientific">Ancylobacter moscoviensis</name>
    <dbReference type="NCBI Taxonomy" id="2597768"/>
    <lineage>
        <taxon>Bacteria</taxon>
        <taxon>Pseudomonadati</taxon>
        <taxon>Pseudomonadota</taxon>
        <taxon>Alphaproteobacteria</taxon>
        <taxon>Hyphomicrobiales</taxon>
        <taxon>Xanthobacteraceae</taxon>
        <taxon>Ancylobacter</taxon>
    </lineage>
</organism>
<comment type="caution">
    <text evidence="1">The sequence shown here is derived from an EMBL/GenBank/DDBJ whole genome shotgun (WGS) entry which is preliminary data.</text>
</comment>
<name>A0ABY3DWT4_9HYPH</name>
<dbReference type="RefSeq" id="WP_144341786.1">
    <property type="nucleotide sequence ID" value="NZ_VMBP01000001.1"/>
</dbReference>
<gene>
    <name evidence="1" type="ORF">FO470_05070</name>
</gene>
<evidence type="ECO:0000313" key="2">
    <source>
        <dbReference type="Proteomes" id="UP000315321"/>
    </source>
</evidence>
<dbReference type="EMBL" id="VMBP01000001">
    <property type="protein sequence ID" value="TSJ64631.1"/>
    <property type="molecule type" value="Genomic_DNA"/>
</dbReference>
<evidence type="ECO:0000313" key="1">
    <source>
        <dbReference type="EMBL" id="TSJ64631.1"/>
    </source>
</evidence>
<dbReference type="Proteomes" id="UP000315321">
    <property type="component" value="Unassembled WGS sequence"/>
</dbReference>
<keyword evidence="2" id="KW-1185">Reference proteome</keyword>
<sequence>MSDYEGEQALVVACILDHLSKVGVETDIELYRIAEQAGFKERAILQSLRRLTDIEMIRPVGNCYEMIGNI</sequence>